<dbReference type="InterPro" id="IPR046538">
    <property type="entry name" value="DUF6603"/>
</dbReference>
<sequence length="3255" mass="337152">MNAFSPDDFGDLNPLLRALGLVTAEGDFNGDWLTDPQDYLSTILADDAQRQALLEFVAAVREGGIERDPDGRQWIELFSDQVEPGIDAGFYLVIDDRPAGQVNIFLGVVVNTGGGFADSRSSLLFPLFRAAKSSGPAPANPFLAGEPGGVIALSSEITVAAPPAPGEAGLARIGLRVAIPTDPADGAPDVSLSLGGLQLPGETTPRDMMLSLGNPDALRESAIELILALIEAQLRGAGGAQVRALADALGLGTAPEIPAFPVADLLSRGADALSDWVAQLLGAPAARTRWLQALADILGAGATADATGIDLPVGGATIRIGLRAEDGPEARPDIRISLGFSTTTGITQAGVSADILHLSLATGAATAVPKLETSLRFDLSGEAMPNVSVAELILGLALDEERRPAVVIAARDVTVAQSNHPWLDLTNPDAVAAAAAQTVTDLLDELLSNLGPGAALIGVVLGWRAPAGAGAGYPTLDPVTFLGDPLGQLRAHWLDVLENHSGDVTAVLGSLRTLLAGAADVSGAGTEVDPWRLSITPGAHVAIWRDANGALAIGVGWLSRVDDLGQRCTVIEFRGRVALVKVDLSTGATAFIPEVEAGFNGRARGGLRLRTSGTGLTLETDRLGLVARWRPADRVSVEFDTPNPTVSLDGIGLPLELPDFSSGMDVDQLSGAQWDGIERLLGLLAERSGNDFLVDLVDMLGWRRAAPVLGGPDPHRLSLSALIDAPEAALRDWLGRLLADPFAEVTKRLQVFTARLGAGTSGVEGTGTLSDPWCLLLPGADSGPGIAAWRLPDRSEAEPDRFSSLPLRTWRPGDPGLQPDELARGMASELPTLLSGLGAAELAVGLLALETGWTGTDGLVSPAVNQPGTVLHVVGDTDATSLIESSDVTPFLGAAPDVLFVICTLSETAPVPEGVDPARLLDLRIRDREATAFSQVPGDASGTWTILLAPRPDTEEDDASGQAARLSHALAQAGGIAGAAVLADRAAGHGAWLALNTLPSGPNQLLIAGLATAALDPLDLETTETLHRLNELLPPVDPGEPDDADLARGRRLIRDRLSGRPLDELAPPAGWTGARRGDLQIHLLYGVLEQDSVRQAMTAVAAAGLSTFAVARANVLRQTQVEGMGIGLHVPLGDAPAAGAIGFQGRALVELLSARLNRDGASGPQPEFRPAGKVVLSGHLSRGSGWLVGGPMDHGDAPLGLRSISFSGCVGVDGTSESGTDGLEVILHGARLFGESHARLVVTADTLSKPGIPRIAPTAPAVRALFGEIVAEAVALPTPGLTELIALLRATGILGADDGFDALSLSHWVDEPTAQLQVALADPALGGALMDVVQTLFDGAGAGLSFDADQGQLSVTLEGSAPDFAFGAWSLNAVLGQHGLVSGAVNFGAEGTPGLQLGLAPFTAEITLPGDLPDIPSAIPLWPAPNPTALVRALPPTLAALALSQVLDGLRQIDPIVTGIVDAGLAGFGLTPDPVRVPPLLFVDPGAWFASASVLGGPGGGLHAPRVIAIMDALRPLVGTGGGSGIWEFAPGFALRARDDGGLVLDFALDPGAFLPAGSIALGGAFGLRFPIAAGPSRPEISLFAGVPGAVGDRQAAHLTLTGSDLRVFLRPDAGPDIEIYPGPPNLTDLLATAVTAALPQVLDAIVDTGSPFGALLGDVGDALALRSGGAFDGPALVAWAADPVASLAARWPALVSSGLGALNPVLPAGLSVANTGTGLRVSVANAGTPGSTLEIELFTATQEVEFTADLVGIPFVGDIETSLSVDDGGLNRLTAMIGPAQIPVADGVILRPFTEIDVGRGAPPSTLSTGLAFDASADQAFRLRYNFTSQTFSPSVGGDTPEEIAAGLMHLAIELLGGFVLGLDEVSALLDRDIGSDTMRDVLTDVILTPGGGLDAEFFRALPRVGETQQDLVQSKLVRLLTLIEKIADAGPGITVDNAVEIGLANLGGSVGLSVTIIDRFEVIGGDIAIWLENDSRWIVGDVNPGLEIGLLNISGAAPDFAPALSVNGIGLRIGSSNAPLIKSPLSLGSIAIHAFAQVGSGPLRGGAQVELAEIGAAVSGGSSDNAVASGLLSETNDGNAALAPAFSPALSVQTLNSGDLRFGFRAGEGSGPWWLPIRKGFGPLYVDQIGLGAQSDEDAGLQSVSLLFDGSVTIAGLAASVDDLELIYRTDQGGIFDSASWGADLAGLGVSADLSGISLAGGLRKFGDEDDIEYVGMLAARFAVYGLSIYGGYASASDDQGRYTSFFAVGSFLGPIGGAPAFFLTGIGGGFGINRDLVPPTDLSDFGDFVLIQALDPAADLPTDVIAYLEEVRRTFPVIRGKFWFAAGISFTSFALVDGIAVVAVEFGSGFELSIFGLARMALPRPGFALVSIELGLLARFSTEEGVIWIQAQLTDNSWLLHESARLTGGFAYVSWFKGPNKGQFVLTLGGYHPEFEASGYPVVPRLGYNWSVSSNIVIKAENYFALTSEAVMGGGAFEATAKFGPVFVSLGWGVNAIVYFDPFKYLANAYVRISAGIRIKTWFGTIKLSFSLSAEIEVAGPEFHGKARVKVGPIDVTVKFGKQDNPEPEYVTWVDFAAKYLELASGNRAEALSGITGRGTLPAASGNGDASDTADGSLSKPFDVMSEFELSITSTIPLTVIDRPGQNLFERDPSGALGVAPSNLVVSEVTLELSLLKIDPGSDEERLDDVDKIKLRTRDTGAFPVGVWGPPQGLDDKKVPKGAIIEATEGVDLSFGPEFFGRRPNPETGGVAFNQVEAGPRRPLPLRDNGFFFGSIVGLAATHLTLLNSIAEDRNIALAAEFQTAERRPTGATGARAWRQARRTPMRVGLLTERIVTDAPRGSKDERVREVRPRRDIQFGQPRLRGQLSLPSVVAAEAEGVLTPRATRVPPELARGLSRIEPPSLDAVLAARGVRAPAFLLRTATAPAQVGKTIAAEGRVPRTKAAGLDASASAERSTGATRNHLAGIAAMAGARGPRGTKSADKTSGLAAGEVVVFDLPGAMRSRRFESAGRLTLSGAARVLAIGLTGRVLLDNAGSKRSLDLPAETAAYAVISGDNGKASAEIAGWTDAQSVAYLGRSMALCRGAILRAEGASRVRGGRAGGTGWLRAAHMTDQATLVETQFDRAASAVAVLFDGRLTEQELSALAISFQGAEIVEKRPMLVPYDGKTLVVYTIKSKAGFVVRLSGLTSGRLDGVMAANMTAERFVSRLVNESVSLSVGVVRTGKAPLKIGWRPPADVTPRTAELENGEP</sequence>
<keyword evidence="4" id="KW-1185">Reference proteome</keyword>
<evidence type="ECO:0000313" key="4">
    <source>
        <dbReference type="Proteomes" id="UP000193778"/>
    </source>
</evidence>
<organism evidence="3 4">
    <name type="scientific">Ruegeria meonggei</name>
    <dbReference type="NCBI Taxonomy" id="1446476"/>
    <lineage>
        <taxon>Bacteria</taxon>
        <taxon>Pseudomonadati</taxon>
        <taxon>Pseudomonadota</taxon>
        <taxon>Alphaproteobacteria</taxon>
        <taxon>Rhodobacterales</taxon>
        <taxon>Roseobacteraceae</taxon>
        <taxon>Ruegeria</taxon>
    </lineage>
</organism>
<feature type="domain" description="DUF6603" evidence="2">
    <location>
        <begin position="2120"/>
        <end position="2584"/>
    </location>
</feature>
<dbReference type="Pfam" id="PF20248">
    <property type="entry name" value="DUF6603"/>
    <property type="match status" value="1"/>
</dbReference>
<name>A0A1X6Z4G2_9RHOB</name>
<accession>A0A1X6Z4G2</accession>
<keyword evidence="1" id="KW-1133">Transmembrane helix</keyword>
<evidence type="ECO:0000313" key="3">
    <source>
        <dbReference type="EMBL" id="SLN39771.1"/>
    </source>
</evidence>
<gene>
    <name evidence="3" type="ORF">RUM8411_01785</name>
</gene>
<proteinExistence type="predicted"/>
<reference evidence="4" key="1">
    <citation type="submission" date="2017-03" db="EMBL/GenBank/DDBJ databases">
        <authorList>
            <person name="Rodrigo-Torres L."/>
            <person name="Arahal R.D."/>
            <person name="Lucena T."/>
        </authorList>
    </citation>
    <scope>NUCLEOTIDE SEQUENCE [LARGE SCALE GENOMIC DNA]</scope>
    <source>
        <strain evidence="4">CECT 8411</strain>
    </source>
</reference>
<evidence type="ECO:0000259" key="2">
    <source>
        <dbReference type="Pfam" id="PF20248"/>
    </source>
</evidence>
<dbReference type="Proteomes" id="UP000193778">
    <property type="component" value="Unassembled WGS sequence"/>
</dbReference>
<dbReference type="OrthoDB" id="535891at2"/>
<keyword evidence="1" id="KW-0812">Transmembrane</keyword>
<feature type="transmembrane region" description="Helical" evidence="1">
    <location>
        <begin position="2325"/>
        <end position="2347"/>
    </location>
</feature>
<dbReference type="EMBL" id="FWFP01000004">
    <property type="protein sequence ID" value="SLN39771.1"/>
    <property type="molecule type" value="Genomic_DNA"/>
</dbReference>
<evidence type="ECO:0000256" key="1">
    <source>
        <dbReference type="SAM" id="Phobius"/>
    </source>
</evidence>
<keyword evidence="1" id="KW-0472">Membrane</keyword>
<dbReference type="RefSeq" id="WP_085822306.1">
    <property type="nucleotide sequence ID" value="NZ_FWFP01000004.1"/>
</dbReference>
<protein>
    <recommendedName>
        <fullName evidence="2">DUF6603 domain-containing protein</fullName>
    </recommendedName>
</protein>
<feature type="transmembrane region" description="Helical" evidence="1">
    <location>
        <begin position="2248"/>
        <end position="2275"/>
    </location>
</feature>